<comment type="caution">
    <text evidence="1">The sequence shown here is derived from an EMBL/GenBank/DDBJ whole genome shotgun (WGS) entry which is preliminary data.</text>
</comment>
<name>A0A645I8R2_9ZZZZ</name>
<proteinExistence type="predicted"/>
<accession>A0A645I8R2</accession>
<dbReference type="AlphaFoldDB" id="A0A645I8R2"/>
<gene>
    <name evidence="1" type="ORF">SDC9_195339</name>
</gene>
<reference evidence="1" key="1">
    <citation type="submission" date="2019-08" db="EMBL/GenBank/DDBJ databases">
        <authorList>
            <person name="Kucharzyk K."/>
            <person name="Murdoch R.W."/>
            <person name="Higgins S."/>
            <person name="Loffler F."/>
        </authorList>
    </citation>
    <scope>NUCLEOTIDE SEQUENCE</scope>
</reference>
<sequence>MIGDAEKEVRKFLKRAKRAFLKTAGRDLRYIMITSDKKADSDEEVRVHHHIIMDRMDYEVIRKLWTYGDTDYRVLKNQKDYTRLAFYLVKNARQQPDKKKWSSSRNLKKPVEMIRRVRRKGEIKVPKGCHLVERHTYELDRTGKSEYVRYIDEREDGADQITEEGGRGPWQ</sequence>
<evidence type="ECO:0000313" key="1">
    <source>
        <dbReference type="EMBL" id="MPN47735.1"/>
    </source>
</evidence>
<organism evidence="1">
    <name type="scientific">bioreactor metagenome</name>
    <dbReference type="NCBI Taxonomy" id="1076179"/>
    <lineage>
        <taxon>unclassified sequences</taxon>
        <taxon>metagenomes</taxon>
        <taxon>ecological metagenomes</taxon>
    </lineage>
</organism>
<dbReference type="EMBL" id="VSSQ01109451">
    <property type="protein sequence ID" value="MPN47735.1"/>
    <property type="molecule type" value="Genomic_DNA"/>
</dbReference>
<protein>
    <submittedName>
        <fullName evidence="1">Uncharacterized protein</fullName>
    </submittedName>
</protein>